<evidence type="ECO:0000313" key="3">
    <source>
        <dbReference type="Proteomes" id="UP000199054"/>
    </source>
</evidence>
<evidence type="ECO:0008006" key="4">
    <source>
        <dbReference type="Google" id="ProtNLM"/>
    </source>
</evidence>
<dbReference type="EMBL" id="FODE01000019">
    <property type="protein sequence ID" value="SEN84917.1"/>
    <property type="molecule type" value="Genomic_DNA"/>
</dbReference>
<evidence type="ECO:0000313" key="2">
    <source>
        <dbReference type="EMBL" id="SEN84917.1"/>
    </source>
</evidence>
<dbReference type="Proteomes" id="UP000199054">
    <property type="component" value="Unassembled WGS sequence"/>
</dbReference>
<dbReference type="RefSeq" id="WP_170851838.1">
    <property type="nucleotide sequence ID" value="NZ_CP067126.1"/>
</dbReference>
<proteinExistence type="predicted"/>
<keyword evidence="1" id="KW-0732">Signal</keyword>
<feature type="chain" id="PRO_5011691900" description="Lipoprotein" evidence="1">
    <location>
        <begin position="20"/>
        <end position="57"/>
    </location>
</feature>
<accession>A0A1H8JWZ9</accession>
<reference evidence="2 3" key="1">
    <citation type="submission" date="2016-10" db="EMBL/GenBank/DDBJ databases">
        <authorList>
            <person name="de Groot N.N."/>
        </authorList>
    </citation>
    <scope>NUCLEOTIDE SEQUENCE [LARGE SCALE GENOMIC DNA]</scope>
    <source>
        <strain evidence="2 3">DSM 8512</strain>
    </source>
</reference>
<gene>
    <name evidence="2" type="ORF">SAMN04489859_101921</name>
</gene>
<dbReference type="AlphaFoldDB" id="A0A1H8JWZ9"/>
<dbReference type="PROSITE" id="PS51257">
    <property type="entry name" value="PROKAR_LIPOPROTEIN"/>
    <property type="match status" value="1"/>
</dbReference>
<feature type="signal peptide" evidence="1">
    <location>
        <begin position="1"/>
        <end position="19"/>
    </location>
</feature>
<organism evidence="2 3">
    <name type="scientific">Paracoccus alcaliphilus</name>
    <dbReference type="NCBI Taxonomy" id="34002"/>
    <lineage>
        <taxon>Bacteria</taxon>
        <taxon>Pseudomonadati</taxon>
        <taxon>Pseudomonadota</taxon>
        <taxon>Alphaproteobacteria</taxon>
        <taxon>Rhodobacterales</taxon>
        <taxon>Paracoccaceae</taxon>
        <taxon>Paracoccus</taxon>
    </lineage>
</organism>
<protein>
    <recommendedName>
        <fullName evidence="4">Lipoprotein</fullName>
    </recommendedName>
</protein>
<evidence type="ECO:0000256" key="1">
    <source>
        <dbReference type="SAM" id="SignalP"/>
    </source>
</evidence>
<sequence>MIRFIVLASVLALSACSSSTTTTTRATGGISIGDLRATCQQGNRSACNAVSAHDGLL</sequence>
<keyword evidence="3" id="KW-1185">Reference proteome</keyword>
<dbReference type="STRING" id="34002.SAMN04489859_101921"/>
<name>A0A1H8JWZ9_9RHOB</name>